<dbReference type="GO" id="GO:0008270">
    <property type="term" value="F:zinc ion binding"/>
    <property type="evidence" value="ECO:0007669"/>
    <property type="project" value="UniProtKB-KW"/>
</dbReference>
<evidence type="ECO:0000259" key="11">
    <source>
        <dbReference type="PROSITE" id="PS00028"/>
    </source>
</evidence>
<evidence type="ECO:0000256" key="4">
    <source>
        <dbReference type="ARBA" id="ARBA00022517"/>
    </source>
</evidence>
<evidence type="ECO:0000256" key="8">
    <source>
        <dbReference type="ARBA" id="ARBA00023242"/>
    </source>
</evidence>
<dbReference type="GO" id="GO:0003676">
    <property type="term" value="F:nucleic acid binding"/>
    <property type="evidence" value="ECO:0007669"/>
    <property type="project" value="InterPro"/>
</dbReference>
<evidence type="ECO:0000256" key="6">
    <source>
        <dbReference type="ARBA" id="ARBA00022771"/>
    </source>
</evidence>
<dbReference type="GO" id="GO:0005737">
    <property type="term" value="C:cytoplasm"/>
    <property type="evidence" value="ECO:0007669"/>
    <property type="project" value="UniProtKB-SubCell"/>
</dbReference>
<dbReference type="Gene3D" id="3.30.160.60">
    <property type="entry name" value="Classic Zinc Finger"/>
    <property type="match status" value="1"/>
</dbReference>
<evidence type="ECO:0000256" key="7">
    <source>
        <dbReference type="ARBA" id="ARBA00022833"/>
    </source>
</evidence>
<dbReference type="InterPro" id="IPR013087">
    <property type="entry name" value="Znf_C2H2_type"/>
</dbReference>
<name>A0A132NSR0_GIAIN</name>
<keyword evidence="8" id="KW-0539">Nucleus</keyword>
<dbReference type="PROSITE" id="PS00028">
    <property type="entry name" value="ZINC_FINGER_C2H2_1"/>
    <property type="match status" value="1"/>
</dbReference>
<evidence type="ECO:0000256" key="9">
    <source>
        <dbReference type="ARBA" id="ARBA00038064"/>
    </source>
</evidence>
<accession>A0A132NSR0</accession>
<evidence type="ECO:0000313" key="12">
    <source>
        <dbReference type="EMBL" id="KWX13048.1"/>
    </source>
</evidence>
<evidence type="ECO:0000256" key="10">
    <source>
        <dbReference type="SAM" id="MobiDB-lite"/>
    </source>
</evidence>
<dbReference type="VEuPathDB" id="GiardiaDB:QR46_2969"/>
<comment type="subcellular location">
    <subcellularLocation>
        <location evidence="2">Cytoplasm</location>
    </subcellularLocation>
    <subcellularLocation>
        <location evidence="1">Nucleus</location>
    </subcellularLocation>
</comment>
<evidence type="ECO:0000256" key="5">
    <source>
        <dbReference type="ARBA" id="ARBA00022723"/>
    </source>
</evidence>
<feature type="compositionally biased region" description="Basic residues" evidence="10">
    <location>
        <begin position="1"/>
        <end position="26"/>
    </location>
</feature>
<feature type="domain" description="C2H2-type" evidence="11">
    <location>
        <begin position="61"/>
        <end position="83"/>
    </location>
</feature>
<dbReference type="OrthoDB" id="24683at2759"/>
<dbReference type="InterPro" id="IPR003604">
    <property type="entry name" value="Matrin/U1-like-C_Znf_C2H2"/>
</dbReference>
<organism evidence="12 13">
    <name type="scientific">Giardia duodenalis assemblage B</name>
    <dbReference type="NCBI Taxonomy" id="1394984"/>
    <lineage>
        <taxon>Eukaryota</taxon>
        <taxon>Metamonada</taxon>
        <taxon>Diplomonadida</taxon>
        <taxon>Hexamitidae</taxon>
        <taxon>Giardiinae</taxon>
        <taxon>Giardia</taxon>
    </lineage>
</organism>
<dbReference type="AlphaFoldDB" id="A0A132NSR0"/>
<protein>
    <submittedName>
        <fullName evidence="12">Zinc finger domain-containing protein/ double-stranded RNA-bindingprotein</fullName>
    </submittedName>
</protein>
<feature type="region of interest" description="Disordered" evidence="10">
    <location>
        <begin position="1"/>
        <end position="29"/>
    </location>
</feature>
<keyword evidence="7" id="KW-0862">Zinc</keyword>
<evidence type="ECO:0000313" key="13">
    <source>
        <dbReference type="Proteomes" id="UP000070089"/>
    </source>
</evidence>
<dbReference type="EMBL" id="JXTI01000086">
    <property type="protein sequence ID" value="KWX13048.1"/>
    <property type="molecule type" value="Genomic_DNA"/>
</dbReference>
<dbReference type="PANTHER" id="PTHR46095">
    <property type="entry name" value="ZINC FINGER PROTEIN 593"/>
    <property type="match status" value="1"/>
</dbReference>
<keyword evidence="5" id="KW-0479">Metal-binding</keyword>
<dbReference type="InterPro" id="IPR022755">
    <property type="entry name" value="Znf_C2H2_jaz"/>
</dbReference>
<gene>
    <name evidence="12" type="ORF">QR46_2969</name>
</gene>
<sequence length="128" mass="14659">MGGATRKKNRTNHRQVSRMAKTKRRTKDVDEILEMLNPENVEKIRNRDPDPLLPGDGMHFCIICDRYFISAEALETHKATGKHKFQVKRVKEGGISPKETELFARRGLPDNGRKVIRDENGELVGFTD</sequence>
<keyword evidence="4" id="KW-0690">Ribosome biogenesis</keyword>
<dbReference type="SUPFAM" id="SSF57667">
    <property type="entry name" value="beta-beta-alpha zinc fingers"/>
    <property type="match status" value="1"/>
</dbReference>
<dbReference type="SMART" id="SM00451">
    <property type="entry name" value="ZnF_U1"/>
    <property type="match status" value="1"/>
</dbReference>
<dbReference type="Pfam" id="PF12171">
    <property type="entry name" value="zf-C2H2_jaz"/>
    <property type="match status" value="1"/>
</dbReference>
<comment type="similarity">
    <text evidence="9">Belongs to the ZNF593/BUD20 C2H2-type zinc-finger protein family.</text>
</comment>
<keyword evidence="3" id="KW-0963">Cytoplasm</keyword>
<dbReference type="InterPro" id="IPR036236">
    <property type="entry name" value="Znf_C2H2_sf"/>
</dbReference>
<dbReference type="GO" id="GO:0005634">
    <property type="term" value="C:nucleus"/>
    <property type="evidence" value="ECO:0007669"/>
    <property type="project" value="UniProtKB-SubCell"/>
</dbReference>
<keyword evidence="6" id="KW-0863">Zinc-finger</keyword>
<comment type="caution">
    <text evidence="12">The sequence shown here is derived from an EMBL/GenBank/DDBJ whole genome shotgun (WGS) entry which is preliminary data.</text>
</comment>
<reference evidence="12 13" key="1">
    <citation type="journal article" date="2015" name="Mol. Biochem. Parasitol.">
        <title>Identification of polymorphic genes for use in assemblage B genotyping assays through comparative genomics of multiple assemblage B Giardia duodenalis isolates.</title>
        <authorList>
            <person name="Wielinga C."/>
            <person name="Thompson R.C."/>
            <person name="Monis P."/>
            <person name="Ryan U."/>
        </authorList>
    </citation>
    <scope>NUCLEOTIDE SEQUENCE [LARGE SCALE GENOMIC DNA]</scope>
    <source>
        <strain evidence="12 13">BAH15c1</strain>
    </source>
</reference>
<dbReference type="InterPro" id="IPR051879">
    <property type="entry name" value="C2H2-ZF_Maturation_Protein"/>
</dbReference>
<evidence type="ECO:0000256" key="3">
    <source>
        <dbReference type="ARBA" id="ARBA00022490"/>
    </source>
</evidence>
<proteinExistence type="inferred from homology"/>
<evidence type="ECO:0000256" key="2">
    <source>
        <dbReference type="ARBA" id="ARBA00004496"/>
    </source>
</evidence>
<dbReference type="Proteomes" id="UP000070089">
    <property type="component" value="Unassembled WGS sequence"/>
</dbReference>
<dbReference type="GO" id="GO:0042254">
    <property type="term" value="P:ribosome biogenesis"/>
    <property type="evidence" value="ECO:0007669"/>
    <property type="project" value="UniProtKB-KW"/>
</dbReference>
<dbReference type="PANTHER" id="PTHR46095:SF1">
    <property type="entry name" value="ZINC FINGER PROTEIN 593"/>
    <property type="match status" value="1"/>
</dbReference>
<evidence type="ECO:0000256" key="1">
    <source>
        <dbReference type="ARBA" id="ARBA00004123"/>
    </source>
</evidence>